<evidence type="ECO:0000313" key="4">
    <source>
        <dbReference type="Proteomes" id="UP001248709"/>
    </source>
</evidence>
<dbReference type="GO" id="GO:0016630">
    <property type="term" value="F:protochlorophyllide reductase activity"/>
    <property type="evidence" value="ECO:0007669"/>
    <property type="project" value="UniProtKB-EC"/>
</dbReference>
<evidence type="ECO:0000256" key="2">
    <source>
        <dbReference type="ARBA" id="ARBA00023002"/>
    </source>
</evidence>
<gene>
    <name evidence="3" type="ORF">J2Z22_001397</name>
</gene>
<evidence type="ECO:0000313" key="3">
    <source>
        <dbReference type="EMBL" id="MDT3425878.1"/>
    </source>
</evidence>
<reference evidence="3 4" key="1">
    <citation type="submission" date="2023-07" db="EMBL/GenBank/DDBJ databases">
        <title>Genomic Encyclopedia of Type Strains, Phase IV (KMG-IV): sequencing the most valuable type-strain genomes for metagenomic binning, comparative biology and taxonomic classification.</title>
        <authorList>
            <person name="Goeker M."/>
        </authorList>
    </citation>
    <scope>NUCLEOTIDE SEQUENCE [LARGE SCALE GENOMIC DNA]</scope>
    <source>
        <strain evidence="3 4">T98</strain>
    </source>
</reference>
<accession>A0ABU3H4Y0</accession>
<dbReference type="InterPro" id="IPR036291">
    <property type="entry name" value="NAD(P)-bd_dom_sf"/>
</dbReference>
<dbReference type="Gene3D" id="3.40.50.720">
    <property type="entry name" value="NAD(P)-binding Rossmann-like Domain"/>
    <property type="match status" value="1"/>
</dbReference>
<dbReference type="PANTHER" id="PTHR24320:SF148">
    <property type="entry name" value="NAD(P)-BINDING ROSSMANN-FOLD SUPERFAMILY PROTEIN"/>
    <property type="match status" value="1"/>
</dbReference>
<evidence type="ECO:0000256" key="1">
    <source>
        <dbReference type="ARBA" id="ARBA00006484"/>
    </source>
</evidence>
<dbReference type="PANTHER" id="PTHR24320">
    <property type="entry name" value="RETINOL DEHYDROGENASE"/>
    <property type="match status" value="1"/>
</dbReference>
<sequence>MKNSLAYKRRGLQSFQKTNPMFSNDLALVEELSSLQLDIFGKRKNIHAYSLHPGSILTPLQRHLSTTEMVNLGWIDDKGQGIDPSFKTPAQGASTATWAATSPELNSYGGVYCEDCEVAVIAHEPTFRGVRPYALDAVSAERLWALSARLTGVNAFA</sequence>
<dbReference type="EC" id="1.3.1.33" evidence="3"/>
<dbReference type="EMBL" id="JAUSUY010000004">
    <property type="protein sequence ID" value="MDT3425878.1"/>
    <property type="molecule type" value="Genomic_DNA"/>
</dbReference>
<name>A0ABU3H4Y0_9BACL</name>
<dbReference type="Proteomes" id="UP001248709">
    <property type="component" value="Unassembled WGS sequence"/>
</dbReference>
<comment type="caution">
    <text evidence="3">The sequence shown here is derived from an EMBL/GenBank/DDBJ whole genome shotgun (WGS) entry which is preliminary data.</text>
</comment>
<proteinExistence type="inferred from homology"/>
<keyword evidence="4" id="KW-1185">Reference proteome</keyword>
<organism evidence="3 4">
    <name type="scientific">Paenibacillus forsythiae</name>
    <dbReference type="NCBI Taxonomy" id="365616"/>
    <lineage>
        <taxon>Bacteria</taxon>
        <taxon>Bacillati</taxon>
        <taxon>Bacillota</taxon>
        <taxon>Bacilli</taxon>
        <taxon>Bacillales</taxon>
        <taxon>Paenibacillaceae</taxon>
        <taxon>Paenibacillus</taxon>
    </lineage>
</organism>
<keyword evidence="2 3" id="KW-0560">Oxidoreductase</keyword>
<dbReference type="RefSeq" id="WP_156940568.1">
    <property type="nucleotide sequence ID" value="NZ_JAUSUY010000004.1"/>
</dbReference>
<dbReference type="SUPFAM" id="SSF51735">
    <property type="entry name" value="NAD(P)-binding Rossmann-fold domains"/>
    <property type="match status" value="1"/>
</dbReference>
<comment type="similarity">
    <text evidence="1">Belongs to the short-chain dehydrogenases/reductases (SDR) family.</text>
</comment>
<protein>
    <submittedName>
        <fullName evidence="3">Protochlorophyllide reductase</fullName>
        <ecNumber evidence="3">1.3.1.33</ecNumber>
    </submittedName>
</protein>